<proteinExistence type="predicted"/>
<dbReference type="Pfam" id="PF22936">
    <property type="entry name" value="Pol_BBD"/>
    <property type="match status" value="1"/>
</dbReference>
<protein>
    <recommendedName>
        <fullName evidence="5">DUF4219 domain-containing protein</fullName>
    </recommendedName>
</protein>
<evidence type="ECO:0000313" key="3">
    <source>
        <dbReference type="EMBL" id="CAH2096161.1"/>
    </source>
</evidence>
<dbReference type="Pfam" id="PF13961">
    <property type="entry name" value="DUF4219"/>
    <property type="match status" value="1"/>
</dbReference>
<evidence type="ECO:0000259" key="1">
    <source>
        <dbReference type="Pfam" id="PF13961"/>
    </source>
</evidence>
<gene>
    <name evidence="3" type="ORF">EEDITHA_LOCUS11536</name>
</gene>
<dbReference type="AlphaFoldDB" id="A0AAU9UAV3"/>
<evidence type="ECO:0000259" key="2">
    <source>
        <dbReference type="Pfam" id="PF22936"/>
    </source>
</evidence>
<organism evidence="3 4">
    <name type="scientific">Euphydryas editha</name>
    <name type="common">Edith's checkerspot</name>
    <dbReference type="NCBI Taxonomy" id="104508"/>
    <lineage>
        <taxon>Eukaryota</taxon>
        <taxon>Metazoa</taxon>
        <taxon>Ecdysozoa</taxon>
        <taxon>Arthropoda</taxon>
        <taxon>Hexapoda</taxon>
        <taxon>Insecta</taxon>
        <taxon>Pterygota</taxon>
        <taxon>Neoptera</taxon>
        <taxon>Endopterygota</taxon>
        <taxon>Lepidoptera</taxon>
        <taxon>Glossata</taxon>
        <taxon>Ditrysia</taxon>
        <taxon>Papilionoidea</taxon>
        <taxon>Nymphalidae</taxon>
        <taxon>Nymphalinae</taxon>
        <taxon>Euphydryas</taxon>
    </lineage>
</organism>
<comment type="caution">
    <text evidence="3">The sequence shown here is derived from an EMBL/GenBank/DDBJ whole genome shotgun (WGS) entry which is preliminary data.</text>
</comment>
<dbReference type="EMBL" id="CAKOGL010000016">
    <property type="protein sequence ID" value="CAH2096161.1"/>
    <property type="molecule type" value="Genomic_DNA"/>
</dbReference>
<dbReference type="InterPro" id="IPR054722">
    <property type="entry name" value="PolX-like_BBD"/>
</dbReference>
<evidence type="ECO:0000313" key="4">
    <source>
        <dbReference type="Proteomes" id="UP001153954"/>
    </source>
</evidence>
<evidence type="ECO:0008006" key="5">
    <source>
        <dbReference type="Google" id="ProtNLM"/>
    </source>
</evidence>
<dbReference type="Proteomes" id="UP001153954">
    <property type="component" value="Unassembled WGS sequence"/>
</dbReference>
<feature type="domain" description="Retrovirus-related Pol polyprotein from transposon TNT 1-94-like beta-barrel" evidence="2">
    <location>
        <begin position="77"/>
        <end position="146"/>
    </location>
</feature>
<feature type="domain" description="DUF4219" evidence="1">
    <location>
        <begin position="10"/>
        <end position="36"/>
    </location>
</feature>
<accession>A0AAU9UAV3</accession>
<reference evidence="3" key="1">
    <citation type="submission" date="2022-03" db="EMBL/GenBank/DDBJ databases">
        <authorList>
            <person name="Tunstrom K."/>
        </authorList>
    </citation>
    <scope>NUCLEOTIDE SEQUENCE</scope>
</reference>
<keyword evidence="4" id="KW-1185">Reference proteome</keyword>
<name>A0AAU9UAV3_EUPED</name>
<sequence length="146" mass="16907">MATSIKIDRLTGDNYDTWKIHMRAILIKNDLWEYVSGSLPKPQLSDSKYPDWVKMDRKAESTYSEEVMLGEKVNPIWYIDSGCMHVGHMCNNKQLIQDFTRLDSELNLANSDRTKISDTGKVRILIDTGSEERQVDVERVFYVSDL</sequence>
<dbReference type="InterPro" id="IPR025314">
    <property type="entry name" value="DUF4219"/>
</dbReference>